<reference evidence="2" key="1">
    <citation type="submission" date="2020-05" db="EMBL/GenBank/DDBJ databases">
        <title>WGS assembly of Panicum virgatum.</title>
        <authorList>
            <person name="Lovell J.T."/>
            <person name="Jenkins J."/>
            <person name="Shu S."/>
            <person name="Juenger T.E."/>
            <person name="Schmutz J."/>
        </authorList>
    </citation>
    <scope>NUCLEOTIDE SEQUENCE</scope>
    <source>
        <strain evidence="2">AP13</strain>
    </source>
</reference>
<name>A0A8T0VN17_PANVG</name>
<organism evidence="2 3">
    <name type="scientific">Panicum virgatum</name>
    <name type="common">Blackwell switchgrass</name>
    <dbReference type="NCBI Taxonomy" id="38727"/>
    <lineage>
        <taxon>Eukaryota</taxon>
        <taxon>Viridiplantae</taxon>
        <taxon>Streptophyta</taxon>
        <taxon>Embryophyta</taxon>
        <taxon>Tracheophyta</taxon>
        <taxon>Spermatophyta</taxon>
        <taxon>Magnoliopsida</taxon>
        <taxon>Liliopsida</taxon>
        <taxon>Poales</taxon>
        <taxon>Poaceae</taxon>
        <taxon>PACMAD clade</taxon>
        <taxon>Panicoideae</taxon>
        <taxon>Panicodae</taxon>
        <taxon>Paniceae</taxon>
        <taxon>Panicinae</taxon>
        <taxon>Panicum</taxon>
        <taxon>Panicum sect. Hiantes</taxon>
    </lineage>
</organism>
<evidence type="ECO:0000313" key="2">
    <source>
        <dbReference type="EMBL" id="KAG2634654.1"/>
    </source>
</evidence>
<feature type="region of interest" description="Disordered" evidence="1">
    <location>
        <begin position="1"/>
        <end position="96"/>
    </location>
</feature>
<comment type="caution">
    <text evidence="2">The sequence shown here is derived from an EMBL/GenBank/DDBJ whole genome shotgun (WGS) entry which is preliminary data.</text>
</comment>
<evidence type="ECO:0000313" key="3">
    <source>
        <dbReference type="Proteomes" id="UP000823388"/>
    </source>
</evidence>
<dbReference type="Proteomes" id="UP000823388">
    <property type="component" value="Chromosome 2N"/>
</dbReference>
<keyword evidence="3" id="KW-1185">Reference proteome</keyword>
<protein>
    <submittedName>
        <fullName evidence="2">Uncharacterized protein</fullName>
    </submittedName>
</protein>
<evidence type="ECO:0000256" key="1">
    <source>
        <dbReference type="SAM" id="MobiDB-lite"/>
    </source>
</evidence>
<dbReference type="EMBL" id="CM029040">
    <property type="protein sequence ID" value="KAG2634654.1"/>
    <property type="molecule type" value="Genomic_DNA"/>
</dbReference>
<dbReference type="AlphaFoldDB" id="A0A8T0VN17"/>
<accession>A0A8T0VN17</accession>
<feature type="compositionally biased region" description="Basic and acidic residues" evidence="1">
    <location>
        <begin position="51"/>
        <end position="67"/>
    </location>
</feature>
<gene>
    <name evidence="2" type="ORF">PVAP13_2NG175103</name>
</gene>
<proteinExistence type="predicted"/>
<sequence length="96" mass="10479">MTTAAATAKHPSGTSSSDHNKSGKASASDRTRRRSIRLDQPTKTMTIAAKHPLDPNGDKASAKHESVGIKQSRPWRRRGHEAHLDAEDQSSPNRDQ</sequence>